<dbReference type="Gene3D" id="2.130.10.10">
    <property type="entry name" value="YVTN repeat-like/Quinoprotein amine dehydrogenase"/>
    <property type="match status" value="6"/>
</dbReference>
<dbReference type="InterPro" id="IPR056884">
    <property type="entry name" value="NPHP3-like_N"/>
</dbReference>
<feature type="repeat" description="WD" evidence="3">
    <location>
        <begin position="1017"/>
        <end position="1058"/>
    </location>
</feature>
<feature type="domain" description="Nephrocystin 3-like N-terminal" evidence="4">
    <location>
        <begin position="222"/>
        <end position="338"/>
    </location>
</feature>
<dbReference type="PROSITE" id="PS50082">
    <property type="entry name" value="WD_REPEATS_2"/>
    <property type="match status" value="12"/>
</dbReference>
<dbReference type="InterPro" id="IPR020472">
    <property type="entry name" value="WD40_PAC1"/>
</dbReference>
<protein>
    <recommendedName>
        <fullName evidence="4">Nephrocystin 3-like N-terminal domain-containing protein</fullName>
    </recommendedName>
</protein>
<dbReference type="PRINTS" id="PR00320">
    <property type="entry name" value="GPROTEINBRPT"/>
</dbReference>
<evidence type="ECO:0000313" key="6">
    <source>
        <dbReference type="Proteomes" id="UP000767238"/>
    </source>
</evidence>
<sequence>MDLVASISNVLAVVDMAGKVVELCWKYYSDVKAARRDIELLCNETTAVLYVFKQVEEVIQDPHASKLPSTEKHIEQTSSEVKKELDTLITKLRSEIDGKKMPWFSIRALKWPLKSADVKRTLEHLERQKTSLIAALNLDQTVVVLGIDDKLVHQIQAMRLQAQKDILSTLPHAEGAAYNHRLWQHEDQCLPDTRMELRRLIVAWIQDPKGARVFWLNGFAGTASFFFARGRGDISHAGKFFTTVARQLAESIPALRPLIAKAIEDHFDIDKQGLDEQWKHLIFEPLSMLKPGEARTLVLVVDALDECEGEDDIRVILQLLAQAGSITTVDFRVFITSRPDAPVRLGFRNMTGTPHEGYVLHDIAPSIVDHDIAIFLRHKLAAIQHGRDIDGCWPEDLAIEKLVLKAAGLFIHAATTCRFVQDSDFDPRDKLDQIIQGTALGPLPTKELDEMYMQVLKLSILGQRDKLKHPELLKRFARIVGAIVVLSDALPLESLARLLSVEGYNNKVWAVIPPDVRTVEPQDEQQILLFFKQDLLHWLEALSMMSRVTDAVSMLNLLVKRWSDKDTAHDALYILAYDAYRFVLHCRPVIEKAPLQIYGSALLFSPKNSKVRKQFYEKMPWLETKFQEPEEWNASLQTLEGHPSHVTAVAFSPDDKLIASASDDSTARLWDIATGATRSILEGHTGPVTAVAFSPNGKLLASVSWDNTIRLWDVPTGSPQRTLEDHTNTVTAVAFSPDGKLIASASDDSTVKIWDAATGAVRSTLKGHLGPVTAVTFSPEGRLVASGSNDSTVRLWDAAASLARGTLEGHLGPVTAVAFSPDGRLIASGSNDSTVRLWHVVSGVVSCVLEGHSGRLTAVAFSPDSKMIASASRGRKVRSWNTVTGAARNILEGHTRRVTGVAFSMDGKLVASASWDKTIRLWDVRVETGCNTLKDSRRRVTAVAFSPDGKLVASASETKTVELWDAVNRAVRNTLEGHSDFVTAVAFSPDGKLIASASDDSTVRVWDVTTGAARSTLEGHLGPLTAVTFSPDGKLITSASDDSTVKIWDAATGAVRSTLKGHLGPVTAVTFSPDGRLIASGSNDSTVRLWDAATGAVGDIFMGHSDRISSIAFSLDGKLIASASDDKTLRLLKIIEFYGEYFAPEAYSTEDDNFIQGRKGDLMD</sequence>
<dbReference type="PROSITE" id="PS50294">
    <property type="entry name" value="WD_REPEATS_REGION"/>
    <property type="match status" value="12"/>
</dbReference>
<dbReference type="InterPro" id="IPR001680">
    <property type="entry name" value="WD40_rpt"/>
</dbReference>
<dbReference type="EMBL" id="JAHFYH010000135">
    <property type="protein sequence ID" value="KAH0211545.1"/>
    <property type="molecule type" value="Genomic_DNA"/>
</dbReference>
<evidence type="ECO:0000259" key="4">
    <source>
        <dbReference type="Pfam" id="PF24883"/>
    </source>
</evidence>
<evidence type="ECO:0000256" key="2">
    <source>
        <dbReference type="ARBA" id="ARBA00022737"/>
    </source>
</evidence>
<feature type="repeat" description="WD" evidence="3">
    <location>
        <begin position="723"/>
        <end position="764"/>
    </location>
</feature>
<feature type="repeat" description="WD" evidence="3">
    <location>
        <begin position="1101"/>
        <end position="1131"/>
    </location>
</feature>
<feature type="repeat" description="WD" evidence="3">
    <location>
        <begin position="933"/>
        <end position="974"/>
    </location>
</feature>
<evidence type="ECO:0000256" key="3">
    <source>
        <dbReference type="PROSITE-ProRule" id="PRU00221"/>
    </source>
</evidence>
<feature type="non-terminal residue" evidence="5">
    <location>
        <position position="1164"/>
    </location>
</feature>
<dbReference type="PANTHER" id="PTHR19848">
    <property type="entry name" value="WD40 REPEAT PROTEIN"/>
    <property type="match status" value="1"/>
</dbReference>
<dbReference type="SUPFAM" id="SSF50978">
    <property type="entry name" value="WD40 repeat-like"/>
    <property type="match status" value="2"/>
</dbReference>
<dbReference type="AlphaFoldDB" id="A0A9P8K450"/>
<dbReference type="Pfam" id="PF00400">
    <property type="entry name" value="WD40"/>
    <property type="match status" value="12"/>
</dbReference>
<feature type="repeat" description="WD" evidence="3">
    <location>
        <begin position="681"/>
        <end position="722"/>
    </location>
</feature>
<feature type="repeat" description="WD" evidence="3">
    <location>
        <begin position="849"/>
        <end position="890"/>
    </location>
</feature>
<comment type="caution">
    <text evidence="5">The sequence shown here is derived from an EMBL/GenBank/DDBJ whole genome shotgun (WGS) entry which is preliminary data.</text>
</comment>
<reference evidence="5" key="2">
    <citation type="submission" date="2021-08" db="EMBL/GenBank/DDBJ databases">
        <authorList>
            <person name="Gostincar C."/>
            <person name="Sun X."/>
            <person name="Song Z."/>
            <person name="Gunde-Cimerman N."/>
        </authorList>
    </citation>
    <scope>NUCLEOTIDE SEQUENCE</scope>
    <source>
        <strain evidence="5">EXF-8016</strain>
    </source>
</reference>
<feature type="repeat" description="WD" evidence="3">
    <location>
        <begin position="807"/>
        <end position="840"/>
    </location>
</feature>
<evidence type="ECO:0000256" key="1">
    <source>
        <dbReference type="ARBA" id="ARBA00022574"/>
    </source>
</evidence>
<dbReference type="Proteomes" id="UP000767238">
    <property type="component" value="Unassembled WGS sequence"/>
</dbReference>
<dbReference type="PANTHER" id="PTHR19848:SF8">
    <property type="entry name" value="F-BOX AND WD REPEAT DOMAIN CONTAINING 7"/>
    <property type="match status" value="1"/>
</dbReference>
<dbReference type="Pfam" id="PF24883">
    <property type="entry name" value="NPHP3_N"/>
    <property type="match status" value="1"/>
</dbReference>
<reference evidence="5" key="1">
    <citation type="journal article" date="2021" name="J Fungi (Basel)">
        <title>Virulence traits and population genomics of the black yeast Aureobasidium melanogenum.</title>
        <authorList>
            <person name="Cernosa A."/>
            <person name="Sun X."/>
            <person name="Gostincar C."/>
            <person name="Fang C."/>
            <person name="Gunde-Cimerman N."/>
            <person name="Song Z."/>
        </authorList>
    </citation>
    <scope>NUCLEOTIDE SEQUENCE</scope>
    <source>
        <strain evidence="5">EXF-8016</strain>
    </source>
</reference>
<keyword evidence="2" id="KW-0677">Repeat</keyword>
<dbReference type="SMART" id="SM00320">
    <property type="entry name" value="WD40"/>
    <property type="match status" value="12"/>
</dbReference>
<dbReference type="PROSITE" id="PS00678">
    <property type="entry name" value="WD_REPEATS_1"/>
    <property type="match status" value="7"/>
</dbReference>
<feature type="repeat" description="WD" evidence="3">
    <location>
        <begin position="891"/>
        <end position="925"/>
    </location>
</feature>
<gene>
    <name evidence="5" type="ORF">KCV03_g9671</name>
</gene>
<dbReference type="InterPro" id="IPR015943">
    <property type="entry name" value="WD40/YVTN_repeat-like_dom_sf"/>
</dbReference>
<feature type="repeat" description="WD" evidence="3">
    <location>
        <begin position="639"/>
        <end position="680"/>
    </location>
</feature>
<organism evidence="5 6">
    <name type="scientific">Aureobasidium melanogenum</name>
    <name type="common">Aureobasidium pullulans var. melanogenum</name>
    <dbReference type="NCBI Taxonomy" id="46634"/>
    <lineage>
        <taxon>Eukaryota</taxon>
        <taxon>Fungi</taxon>
        <taxon>Dikarya</taxon>
        <taxon>Ascomycota</taxon>
        <taxon>Pezizomycotina</taxon>
        <taxon>Dothideomycetes</taxon>
        <taxon>Dothideomycetidae</taxon>
        <taxon>Dothideales</taxon>
        <taxon>Saccotheciaceae</taxon>
        <taxon>Aureobasidium</taxon>
    </lineage>
</organism>
<accession>A0A9P8K450</accession>
<proteinExistence type="predicted"/>
<evidence type="ECO:0000313" key="5">
    <source>
        <dbReference type="EMBL" id="KAH0211545.1"/>
    </source>
</evidence>
<name>A0A9P8K450_AURME</name>
<dbReference type="CDD" id="cd00200">
    <property type="entry name" value="WD40"/>
    <property type="match status" value="2"/>
</dbReference>
<keyword evidence="1 3" id="KW-0853">WD repeat</keyword>
<dbReference type="InterPro" id="IPR019775">
    <property type="entry name" value="WD40_repeat_CS"/>
</dbReference>
<feature type="repeat" description="WD" evidence="3">
    <location>
        <begin position="765"/>
        <end position="797"/>
    </location>
</feature>
<dbReference type="InterPro" id="IPR036322">
    <property type="entry name" value="WD40_repeat_dom_sf"/>
</dbReference>
<feature type="repeat" description="WD" evidence="3">
    <location>
        <begin position="975"/>
        <end position="1016"/>
    </location>
</feature>
<feature type="repeat" description="WD" evidence="3">
    <location>
        <begin position="1059"/>
        <end position="1095"/>
    </location>
</feature>